<evidence type="ECO:0000313" key="3">
    <source>
        <dbReference type="Proteomes" id="UP001497472"/>
    </source>
</evidence>
<dbReference type="SMART" id="SM00516">
    <property type="entry name" value="SEC14"/>
    <property type="match status" value="1"/>
</dbReference>
<dbReference type="SUPFAM" id="SSF52087">
    <property type="entry name" value="CRAL/TRIO domain"/>
    <property type="match status" value="1"/>
</dbReference>
<dbReference type="PRINTS" id="PR00180">
    <property type="entry name" value="CRETINALDHBP"/>
</dbReference>
<dbReference type="GO" id="GO:0016020">
    <property type="term" value="C:membrane"/>
    <property type="evidence" value="ECO:0007669"/>
    <property type="project" value="TreeGrafter"/>
</dbReference>
<dbReference type="Gene3D" id="1.20.5.1200">
    <property type="entry name" value="Alpha-tocopherol transfer"/>
    <property type="match status" value="1"/>
</dbReference>
<protein>
    <recommendedName>
        <fullName evidence="1">CRAL-TRIO domain-containing protein</fullName>
    </recommendedName>
</protein>
<dbReference type="GO" id="GO:1902936">
    <property type="term" value="F:phosphatidylinositol bisphosphate binding"/>
    <property type="evidence" value="ECO:0007669"/>
    <property type="project" value="TreeGrafter"/>
</dbReference>
<dbReference type="EMBL" id="CAVLEF010000040">
    <property type="protein sequence ID" value="CAK1549781.1"/>
    <property type="molecule type" value="Genomic_DNA"/>
</dbReference>
<gene>
    <name evidence="2" type="ORF">LNINA_LOCUS9054</name>
</gene>
<dbReference type="InterPro" id="IPR001251">
    <property type="entry name" value="CRAL-TRIO_dom"/>
</dbReference>
<name>A0AAV1JLJ3_9NEOP</name>
<dbReference type="AlphaFoldDB" id="A0AAV1JLJ3"/>
<dbReference type="Gene3D" id="1.10.8.20">
    <property type="entry name" value="N-terminal domain of phosphatidylinositol transfer protein sec14p"/>
    <property type="match status" value="1"/>
</dbReference>
<dbReference type="SUPFAM" id="SSF46938">
    <property type="entry name" value="CRAL/TRIO N-terminal domain"/>
    <property type="match status" value="1"/>
</dbReference>
<keyword evidence="3" id="KW-1185">Reference proteome</keyword>
<dbReference type="Proteomes" id="UP001497472">
    <property type="component" value="Unassembled WGS sequence"/>
</dbReference>
<accession>A0AAV1JLJ3</accession>
<dbReference type="PROSITE" id="PS50191">
    <property type="entry name" value="CRAL_TRIO"/>
    <property type="match status" value="1"/>
</dbReference>
<feature type="domain" description="CRAL-TRIO" evidence="1">
    <location>
        <begin position="139"/>
        <end position="278"/>
    </location>
</feature>
<dbReference type="InterPro" id="IPR036273">
    <property type="entry name" value="CRAL/TRIO_N_dom_sf"/>
</dbReference>
<proteinExistence type="predicted"/>
<dbReference type="PANTHER" id="PTHR10174">
    <property type="entry name" value="ALPHA-TOCOPHEROL TRANSFER PROTEIN-RELATED"/>
    <property type="match status" value="1"/>
</dbReference>
<dbReference type="InterPro" id="IPR036865">
    <property type="entry name" value="CRAL-TRIO_dom_sf"/>
</dbReference>
<dbReference type="PANTHER" id="PTHR10174:SF216">
    <property type="entry name" value="CRAL-TRIO DOMAIN-CONTAINING PROTEIN-RELATED"/>
    <property type="match status" value="1"/>
</dbReference>
<evidence type="ECO:0000259" key="1">
    <source>
        <dbReference type="PROSITE" id="PS50191"/>
    </source>
</evidence>
<reference evidence="2 3" key="1">
    <citation type="submission" date="2023-11" db="EMBL/GenBank/DDBJ databases">
        <authorList>
            <person name="Okamura Y."/>
        </authorList>
    </citation>
    <scope>NUCLEOTIDE SEQUENCE [LARGE SCALE GENOMIC DNA]</scope>
</reference>
<organism evidence="2 3">
    <name type="scientific">Leptosia nina</name>
    <dbReference type="NCBI Taxonomy" id="320188"/>
    <lineage>
        <taxon>Eukaryota</taxon>
        <taxon>Metazoa</taxon>
        <taxon>Ecdysozoa</taxon>
        <taxon>Arthropoda</taxon>
        <taxon>Hexapoda</taxon>
        <taxon>Insecta</taxon>
        <taxon>Pterygota</taxon>
        <taxon>Neoptera</taxon>
        <taxon>Endopterygota</taxon>
        <taxon>Lepidoptera</taxon>
        <taxon>Glossata</taxon>
        <taxon>Ditrysia</taxon>
        <taxon>Papilionoidea</taxon>
        <taxon>Pieridae</taxon>
        <taxon>Pierinae</taxon>
        <taxon>Leptosia</taxon>
    </lineage>
</organism>
<dbReference type="Pfam" id="PF00650">
    <property type="entry name" value="CRAL_TRIO"/>
    <property type="match status" value="1"/>
</dbReference>
<dbReference type="CDD" id="cd00170">
    <property type="entry name" value="SEC14"/>
    <property type="match status" value="1"/>
</dbReference>
<dbReference type="Gene3D" id="3.40.525.10">
    <property type="entry name" value="CRAL-TRIO lipid binding domain"/>
    <property type="match status" value="1"/>
</dbReference>
<evidence type="ECO:0000313" key="2">
    <source>
        <dbReference type="EMBL" id="CAK1549781.1"/>
    </source>
</evidence>
<comment type="caution">
    <text evidence="2">The sequence shown here is derived from an EMBL/GenBank/DDBJ whole genome shotgun (WGS) entry which is preliminary data.</text>
</comment>
<sequence>MRLSERRVFRFFYNVNCVILGIDMSKIRELTPELAEIARKELNENPKRTPKDIQHLKEWVAKQPHLRARTDDQWLLALLRGCKFSLERVKEKLDLYYTLRTTAPEITLRLKPTEDEFLEFLRLGTCVILPKSSTLHPRAILIRAGRFDINKYEIDDVMCTLYYLVQILVLEDEAASIVGTKIIVDYDGCTISHLTLVNPTLLRKLIAVGQDSLPLRLKGSHHINVAPGVEMVFKLASAFLNNKAKERLKIHKNPEELFEILPKEVIPTEYGGTGGSIADISEYWIKKVVEYRSWMKEELKFGTDESLRPGKPHGDDISNAGSFRALEID</sequence>